<evidence type="ECO:0000313" key="2">
    <source>
        <dbReference type="Proteomes" id="UP000630135"/>
    </source>
</evidence>
<comment type="caution">
    <text evidence="1">The sequence shown here is derived from an EMBL/GenBank/DDBJ whole genome shotgun (WGS) entry which is preliminary data.</text>
</comment>
<proteinExistence type="predicted"/>
<name>A0ABQ2PXM3_9DEIO</name>
<sequence length="91" mass="9496">MLQPVLPLTVRLPLCEVAVGGVTFGEVTVRVGRSPLTRRTRPPGAISVRTQVRAVRLAGGVGAPPPDSAADRRREERKVIPAVCAGGMTGS</sequence>
<keyword evidence="2" id="KW-1185">Reference proteome</keyword>
<gene>
    <name evidence="1" type="ORF">GCM10008021_18930</name>
</gene>
<accession>A0ABQ2PXM3</accession>
<dbReference type="Proteomes" id="UP000630135">
    <property type="component" value="Unassembled WGS sequence"/>
</dbReference>
<evidence type="ECO:0000313" key="1">
    <source>
        <dbReference type="EMBL" id="GGP30242.1"/>
    </source>
</evidence>
<dbReference type="EMBL" id="BMLZ01000022">
    <property type="protein sequence ID" value="GGP30242.1"/>
    <property type="molecule type" value="Genomic_DNA"/>
</dbReference>
<organism evidence="1 2">
    <name type="scientific">Deinococcus wulumuqiensis</name>
    <dbReference type="NCBI Taxonomy" id="980427"/>
    <lineage>
        <taxon>Bacteria</taxon>
        <taxon>Thermotogati</taxon>
        <taxon>Deinococcota</taxon>
        <taxon>Deinococci</taxon>
        <taxon>Deinococcales</taxon>
        <taxon>Deinococcaceae</taxon>
        <taxon>Deinococcus</taxon>
    </lineage>
</organism>
<reference evidence="2" key="1">
    <citation type="journal article" date="2019" name="Int. J. Syst. Evol. Microbiol.">
        <title>The Global Catalogue of Microorganisms (GCM) 10K type strain sequencing project: providing services to taxonomists for standard genome sequencing and annotation.</title>
        <authorList>
            <consortium name="The Broad Institute Genomics Platform"/>
            <consortium name="The Broad Institute Genome Sequencing Center for Infectious Disease"/>
            <person name="Wu L."/>
            <person name="Ma J."/>
        </authorList>
    </citation>
    <scope>NUCLEOTIDE SEQUENCE [LARGE SCALE GENOMIC DNA]</scope>
    <source>
        <strain evidence="2">CGMCC 1.8884</strain>
    </source>
</reference>
<protein>
    <submittedName>
        <fullName evidence="1">Uncharacterized protein</fullName>
    </submittedName>
</protein>